<protein>
    <submittedName>
        <fullName evidence="1">cAMP-binding domain of CRP or a regulatory subunit of cAMP-dependent protein kinases</fullName>
    </submittedName>
</protein>
<dbReference type="STRING" id="1513896.SAMN05660841_02825"/>
<gene>
    <name evidence="1" type="ORF">SAMN05660841_02825</name>
</gene>
<keyword evidence="1" id="KW-0808">Transferase</keyword>
<dbReference type="RefSeq" id="WP_139375322.1">
    <property type="nucleotide sequence ID" value="NZ_FUZF01000013.1"/>
</dbReference>
<keyword evidence="2" id="KW-1185">Reference proteome</keyword>
<dbReference type="InterPro" id="IPR018490">
    <property type="entry name" value="cNMP-bd_dom_sf"/>
</dbReference>
<dbReference type="GO" id="GO:0016301">
    <property type="term" value="F:kinase activity"/>
    <property type="evidence" value="ECO:0007669"/>
    <property type="project" value="UniProtKB-KW"/>
</dbReference>
<organism evidence="1 2">
    <name type="scientific">Sphingobacterium nematocida</name>
    <dbReference type="NCBI Taxonomy" id="1513896"/>
    <lineage>
        <taxon>Bacteria</taxon>
        <taxon>Pseudomonadati</taxon>
        <taxon>Bacteroidota</taxon>
        <taxon>Sphingobacteriia</taxon>
        <taxon>Sphingobacteriales</taxon>
        <taxon>Sphingobacteriaceae</taxon>
        <taxon>Sphingobacterium</taxon>
    </lineage>
</organism>
<keyword evidence="1" id="KW-0418">Kinase</keyword>
<sequence>MNRKSPKCRRAVTFAMTQWNKYVATEKFHEEWIWRHAELLELKKGQKIMDVLHDFVPAAFYLVEGLMARSTVQENSKRKLISICLPGNMLLNTSNMESRTPLNGDIVSLKRSLLLYSPNSKIVPYKTIDPVFVNYLNVLREKKLKQMRIHTELLQEESPSKRFVKFTQLLPDIYRATIQKEQAEYLEISRATVAFAKKHLL</sequence>
<proteinExistence type="predicted"/>
<dbReference type="AlphaFoldDB" id="A0A1T5EWM1"/>
<reference evidence="2" key="1">
    <citation type="submission" date="2017-02" db="EMBL/GenBank/DDBJ databases">
        <authorList>
            <person name="Varghese N."/>
            <person name="Submissions S."/>
        </authorList>
    </citation>
    <scope>NUCLEOTIDE SEQUENCE [LARGE SCALE GENOMIC DNA]</scope>
    <source>
        <strain evidence="2">DSM 24091</strain>
    </source>
</reference>
<dbReference type="Proteomes" id="UP000190150">
    <property type="component" value="Unassembled WGS sequence"/>
</dbReference>
<accession>A0A1T5EWM1</accession>
<name>A0A1T5EWM1_9SPHI</name>
<evidence type="ECO:0000313" key="2">
    <source>
        <dbReference type="Proteomes" id="UP000190150"/>
    </source>
</evidence>
<dbReference type="EMBL" id="FUZF01000013">
    <property type="protein sequence ID" value="SKB88281.1"/>
    <property type="molecule type" value="Genomic_DNA"/>
</dbReference>
<evidence type="ECO:0000313" key="1">
    <source>
        <dbReference type="EMBL" id="SKB88281.1"/>
    </source>
</evidence>
<dbReference type="SUPFAM" id="SSF51206">
    <property type="entry name" value="cAMP-binding domain-like"/>
    <property type="match status" value="1"/>
</dbReference>